<evidence type="ECO:0000313" key="2">
    <source>
        <dbReference type="EMBL" id="TNC29704.1"/>
    </source>
</evidence>
<gene>
    <name evidence="2" type="ORF">FG385_01775</name>
</gene>
<evidence type="ECO:0000256" key="1">
    <source>
        <dbReference type="ARBA" id="ARBA00023002"/>
    </source>
</evidence>
<dbReference type="PANTHER" id="PTHR43539">
    <property type="entry name" value="FLAVIN-BINDING MONOOXYGENASE-LIKE PROTEIN (AFU_ORTHOLOGUE AFUA_4G09220)"/>
    <property type="match status" value="1"/>
</dbReference>
<dbReference type="NCBIfam" id="TIGR04046">
    <property type="entry name" value="MSMEG_0569_nitr"/>
    <property type="match status" value="1"/>
</dbReference>
<dbReference type="PRINTS" id="PR00411">
    <property type="entry name" value="PNDRDTASEI"/>
</dbReference>
<accession>A0A5C4M9U6</accession>
<sequence length="443" mass="49378">MSHPLDGRHHCVLVIGGGQAGLSMSHGLRARGIDHLVLERDEIGHEWRDRRWDTFCLVTPNWQCQLPGFPYRGGDPDGFMRRGEIVSYIEEYAKSFDLPVVEGVEATRLRLTPHGFLVRTTRGDLTADQVVLATGPYQVPLIPRIAERLPESLTQLHSSQYRNPAQLPPGAVMVVGTGQSGCQIAEDLHLAGRRVHLAVGSAPRVARRYRGRDVVAWLDDMGYYRRGIDEFADADAVRFRANHYVTGRDGGHDIDLRAFAREGMWLYGRLSGFRSGSFRFQQDLRKNLDGADAVSEGIKNSIDHYIAVAGIMAPTEDCYVPVWEPDQEPTALSLSDSGITSVVWSTGFGRDHRWIDVPIFDGRGYPTHDRGVTSCEGLYFLGLPWQYTWGSGRFCGVAADAEFLANRIDLVYRGGKSHEVRWLAGAPRGGYENDDWVAPRTVA</sequence>
<dbReference type="Gene3D" id="3.50.50.60">
    <property type="entry name" value="FAD/NAD(P)-binding domain"/>
    <property type="match status" value="2"/>
</dbReference>
<dbReference type="InterPro" id="IPR050982">
    <property type="entry name" value="Auxin_biosynth/cation_transpt"/>
</dbReference>
<dbReference type="GO" id="GO:0050660">
    <property type="term" value="F:flavin adenine dinucleotide binding"/>
    <property type="evidence" value="ECO:0007669"/>
    <property type="project" value="TreeGrafter"/>
</dbReference>
<dbReference type="RefSeq" id="WP_139094774.1">
    <property type="nucleotide sequence ID" value="NZ_VDFW01000001.1"/>
</dbReference>
<dbReference type="PANTHER" id="PTHR43539:SF78">
    <property type="entry name" value="FLAVIN-CONTAINING MONOOXYGENASE"/>
    <property type="match status" value="1"/>
</dbReference>
<comment type="caution">
    <text evidence="2">The sequence shown here is derived from an EMBL/GenBank/DDBJ whole genome shotgun (WGS) entry which is preliminary data.</text>
</comment>
<dbReference type="GO" id="GO:0004497">
    <property type="term" value="F:monooxygenase activity"/>
    <property type="evidence" value="ECO:0007669"/>
    <property type="project" value="TreeGrafter"/>
</dbReference>
<dbReference type="OrthoDB" id="9808049at2"/>
<dbReference type="InterPro" id="IPR024000">
    <property type="entry name" value="CHP04046_FMN-dependent"/>
</dbReference>
<keyword evidence="3" id="KW-1185">Reference proteome</keyword>
<dbReference type="Proteomes" id="UP000305546">
    <property type="component" value="Unassembled WGS sequence"/>
</dbReference>
<evidence type="ECO:0000313" key="3">
    <source>
        <dbReference type="Proteomes" id="UP000305546"/>
    </source>
</evidence>
<reference evidence="2 3" key="1">
    <citation type="submission" date="2019-06" db="EMBL/GenBank/DDBJ databases">
        <title>Amycolatopsis alkalitolerans sp. nov., isolated from Gastrodia elata Blume.</title>
        <authorList>
            <person name="Narsing Rao M.P."/>
            <person name="Li W.J."/>
        </authorList>
    </citation>
    <scope>NUCLEOTIDE SEQUENCE [LARGE SCALE GENOMIC DNA]</scope>
    <source>
        <strain evidence="2 3">SYSUP0005</strain>
    </source>
</reference>
<name>A0A5C4M9U6_9PSEU</name>
<dbReference type="Pfam" id="PF13738">
    <property type="entry name" value="Pyr_redox_3"/>
    <property type="match status" value="1"/>
</dbReference>
<dbReference type="EMBL" id="VDFW01000001">
    <property type="protein sequence ID" value="TNC29704.1"/>
    <property type="molecule type" value="Genomic_DNA"/>
</dbReference>
<proteinExistence type="predicted"/>
<protein>
    <submittedName>
        <fullName evidence="2">MSMEG_0569 family flavin-dependent oxidoreductase</fullName>
    </submittedName>
</protein>
<organism evidence="2 3">
    <name type="scientific">Amycolatopsis alkalitolerans</name>
    <dbReference type="NCBI Taxonomy" id="2547244"/>
    <lineage>
        <taxon>Bacteria</taxon>
        <taxon>Bacillati</taxon>
        <taxon>Actinomycetota</taxon>
        <taxon>Actinomycetes</taxon>
        <taxon>Pseudonocardiales</taxon>
        <taxon>Pseudonocardiaceae</taxon>
        <taxon>Amycolatopsis</taxon>
    </lineage>
</organism>
<dbReference type="SUPFAM" id="SSF51905">
    <property type="entry name" value="FAD/NAD(P)-binding domain"/>
    <property type="match status" value="1"/>
</dbReference>
<keyword evidence="1" id="KW-0560">Oxidoreductase</keyword>
<dbReference type="AlphaFoldDB" id="A0A5C4M9U6"/>
<dbReference type="InterPro" id="IPR036188">
    <property type="entry name" value="FAD/NAD-bd_sf"/>
</dbReference>